<reference evidence="1 2" key="1">
    <citation type="submission" date="2023-08" db="EMBL/GenBank/DDBJ databases">
        <title>Nocardioides seae sp. nov., a bacterium isolated from a soil.</title>
        <authorList>
            <person name="Wang X."/>
        </authorList>
    </citation>
    <scope>NUCLEOTIDE SEQUENCE [LARGE SCALE GENOMIC DNA]</scope>
    <source>
        <strain evidence="1 2">YZH12</strain>
    </source>
</reference>
<proteinExistence type="predicted"/>
<evidence type="ECO:0000313" key="1">
    <source>
        <dbReference type="EMBL" id="MDT9592291.1"/>
    </source>
</evidence>
<dbReference type="Proteomes" id="UP001268542">
    <property type="component" value="Unassembled WGS sequence"/>
</dbReference>
<sequence>MSHRPLVPLVPLPRPGRRLHGTLVALVVLGLVVGCTAGGGGDGDESDASAVEEYDARVAEVDEVVRAVVGAALEELGGSARGGGTGAHQLCGDGPRYTGAEYRASVDLSSLRAGGARTVEVLTGAFEAEGWTVEPGPTGLEADKDPLGADLSSGAGGRQLVVRSGCVDTSHDTAVEIADRPAVDLGL</sequence>
<dbReference type="EMBL" id="JAVYII010000002">
    <property type="protein sequence ID" value="MDT9592291.1"/>
    <property type="molecule type" value="Genomic_DNA"/>
</dbReference>
<evidence type="ECO:0008006" key="3">
    <source>
        <dbReference type="Google" id="ProtNLM"/>
    </source>
</evidence>
<organism evidence="1 2">
    <name type="scientific">Nocardioides imazamoxiresistens</name>
    <dbReference type="NCBI Taxonomy" id="3231893"/>
    <lineage>
        <taxon>Bacteria</taxon>
        <taxon>Bacillati</taxon>
        <taxon>Actinomycetota</taxon>
        <taxon>Actinomycetes</taxon>
        <taxon>Propionibacteriales</taxon>
        <taxon>Nocardioidaceae</taxon>
        <taxon>Nocardioides</taxon>
    </lineage>
</organism>
<dbReference type="RefSeq" id="WP_315731670.1">
    <property type="nucleotide sequence ID" value="NZ_JAVYII010000002.1"/>
</dbReference>
<comment type="caution">
    <text evidence="1">The sequence shown here is derived from an EMBL/GenBank/DDBJ whole genome shotgun (WGS) entry which is preliminary data.</text>
</comment>
<dbReference type="PROSITE" id="PS51257">
    <property type="entry name" value="PROKAR_LIPOPROTEIN"/>
    <property type="match status" value="1"/>
</dbReference>
<accession>A0ABU3PSS9</accession>
<protein>
    <recommendedName>
        <fullName evidence="3">Lipoprotein</fullName>
    </recommendedName>
</protein>
<evidence type="ECO:0000313" key="2">
    <source>
        <dbReference type="Proteomes" id="UP001268542"/>
    </source>
</evidence>
<keyword evidence="2" id="KW-1185">Reference proteome</keyword>
<gene>
    <name evidence="1" type="ORF">RDV89_04395</name>
</gene>
<name>A0ABU3PSS9_9ACTN</name>